<reference evidence="3" key="1">
    <citation type="journal article" date="2023" name="bioRxiv">
        <title>Complete genome of the Medicago anthracnose fungus, Colletotrichum destructivum, reveals a mini-chromosome-like region within a core chromosome.</title>
        <authorList>
            <person name="Lapalu N."/>
            <person name="Simon A."/>
            <person name="Lu A."/>
            <person name="Plaumann P.-L."/>
            <person name="Amselem J."/>
            <person name="Pigne S."/>
            <person name="Auger A."/>
            <person name="Koch C."/>
            <person name="Dallery J.-F."/>
            <person name="O'Connell R.J."/>
        </authorList>
    </citation>
    <scope>NUCLEOTIDE SEQUENCE [LARGE SCALE GENOMIC DNA]</scope>
    <source>
        <strain evidence="3">CBS 520.97</strain>
    </source>
</reference>
<dbReference type="AlphaFoldDB" id="A0AAX4IUF8"/>
<evidence type="ECO:0000313" key="3">
    <source>
        <dbReference type="Proteomes" id="UP001322277"/>
    </source>
</evidence>
<dbReference type="Proteomes" id="UP001322277">
    <property type="component" value="Chromosome 7"/>
</dbReference>
<dbReference type="SUPFAM" id="SSF55811">
    <property type="entry name" value="Nudix"/>
    <property type="match status" value="1"/>
</dbReference>
<name>A0AAX4IUF8_9PEZI</name>
<sequence length="190" mass="20593">MEFLSMSRDEVRLHVSSSGSLPVDKVTVGAAILRHGTSGPSILLLKRNPDEKYYPNVFEIPGGKVDATDPTVRDAIIREVAEETQLTVLDVAASLSRIMYTTEKIVKSPIGEDEIIKRRALQLNYVVTVEGTDFQVNEEEHSMGVWASRDILDQIPITSEMGALVSEVLGLEEGQSAVAGHASGVVGCTQ</sequence>
<dbReference type="Pfam" id="PF00293">
    <property type="entry name" value="NUDIX"/>
    <property type="match status" value="1"/>
</dbReference>
<dbReference type="GeneID" id="87948297"/>
<protein>
    <submittedName>
        <fullName evidence="2">NUDIX hydrolase domain-containing protein</fullName>
    </submittedName>
</protein>
<keyword evidence="3" id="KW-1185">Reference proteome</keyword>
<evidence type="ECO:0000313" key="2">
    <source>
        <dbReference type="EMBL" id="WQF86783.1"/>
    </source>
</evidence>
<dbReference type="GO" id="GO:0016787">
    <property type="term" value="F:hydrolase activity"/>
    <property type="evidence" value="ECO:0007669"/>
    <property type="project" value="UniProtKB-KW"/>
</dbReference>
<dbReference type="Gene3D" id="3.90.79.10">
    <property type="entry name" value="Nucleoside Triphosphate Pyrophosphohydrolase"/>
    <property type="match status" value="1"/>
</dbReference>
<dbReference type="CDD" id="cd02883">
    <property type="entry name" value="NUDIX_Hydrolase"/>
    <property type="match status" value="1"/>
</dbReference>
<dbReference type="PANTHER" id="PTHR43736">
    <property type="entry name" value="ADP-RIBOSE PYROPHOSPHATASE"/>
    <property type="match status" value="1"/>
</dbReference>
<dbReference type="PROSITE" id="PS51462">
    <property type="entry name" value="NUDIX"/>
    <property type="match status" value="1"/>
</dbReference>
<gene>
    <name evidence="2" type="ORF">CDEST_11797</name>
</gene>
<dbReference type="InterPro" id="IPR015797">
    <property type="entry name" value="NUDIX_hydrolase-like_dom_sf"/>
</dbReference>
<dbReference type="KEGG" id="cdet:87948297"/>
<dbReference type="InterPro" id="IPR000086">
    <property type="entry name" value="NUDIX_hydrolase_dom"/>
</dbReference>
<organism evidence="2 3">
    <name type="scientific">Colletotrichum destructivum</name>
    <dbReference type="NCBI Taxonomy" id="34406"/>
    <lineage>
        <taxon>Eukaryota</taxon>
        <taxon>Fungi</taxon>
        <taxon>Dikarya</taxon>
        <taxon>Ascomycota</taxon>
        <taxon>Pezizomycotina</taxon>
        <taxon>Sordariomycetes</taxon>
        <taxon>Hypocreomycetidae</taxon>
        <taxon>Glomerellales</taxon>
        <taxon>Glomerellaceae</taxon>
        <taxon>Colletotrichum</taxon>
        <taxon>Colletotrichum destructivum species complex</taxon>
    </lineage>
</organism>
<dbReference type="PANTHER" id="PTHR43736:SF1">
    <property type="entry name" value="DIHYDRONEOPTERIN TRIPHOSPHATE DIPHOSPHATASE"/>
    <property type="match status" value="1"/>
</dbReference>
<dbReference type="EMBL" id="CP137311">
    <property type="protein sequence ID" value="WQF86783.1"/>
    <property type="molecule type" value="Genomic_DNA"/>
</dbReference>
<feature type="domain" description="Nudix hydrolase" evidence="1">
    <location>
        <begin position="23"/>
        <end position="170"/>
    </location>
</feature>
<keyword evidence="2" id="KW-0378">Hydrolase</keyword>
<evidence type="ECO:0000259" key="1">
    <source>
        <dbReference type="PROSITE" id="PS51462"/>
    </source>
</evidence>
<dbReference type="RefSeq" id="XP_062784004.1">
    <property type="nucleotide sequence ID" value="XM_062927953.1"/>
</dbReference>
<accession>A0AAX4IUF8</accession>
<proteinExistence type="predicted"/>